<dbReference type="Pfam" id="PF13499">
    <property type="entry name" value="EF-hand_7"/>
    <property type="match status" value="1"/>
</dbReference>
<organism evidence="3">
    <name type="scientific">Hexamita inflata</name>
    <dbReference type="NCBI Taxonomy" id="28002"/>
    <lineage>
        <taxon>Eukaryota</taxon>
        <taxon>Metamonada</taxon>
        <taxon>Diplomonadida</taxon>
        <taxon>Hexamitidae</taxon>
        <taxon>Hexamitinae</taxon>
        <taxon>Hexamita</taxon>
    </lineage>
</organism>
<evidence type="ECO:0000259" key="2">
    <source>
        <dbReference type="PROSITE" id="PS50222"/>
    </source>
</evidence>
<dbReference type="InterPro" id="IPR002048">
    <property type="entry name" value="EF_hand_dom"/>
</dbReference>
<protein>
    <submittedName>
        <fullName evidence="3">EF hand domain-containing protein</fullName>
    </submittedName>
    <submittedName>
        <fullName evidence="4">EF_hand domain-containing protein</fullName>
    </submittedName>
</protein>
<keyword evidence="5" id="KW-1185">Reference proteome</keyword>
<reference evidence="4 5" key="2">
    <citation type="submission" date="2024-07" db="EMBL/GenBank/DDBJ databases">
        <authorList>
            <person name="Akdeniz Z."/>
        </authorList>
    </citation>
    <scope>NUCLEOTIDE SEQUENCE [LARGE SCALE GENOMIC DNA]</scope>
</reference>
<dbReference type="InterPro" id="IPR018247">
    <property type="entry name" value="EF_Hand_1_Ca_BS"/>
</dbReference>
<name>A0AA86NZG4_9EUKA</name>
<dbReference type="EMBL" id="CATOUU010000440">
    <property type="protein sequence ID" value="CAI9929542.1"/>
    <property type="molecule type" value="Genomic_DNA"/>
</dbReference>
<reference evidence="3" key="1">
    <citation type="submission" date="2023-06" db="EMBL/GenBank/DDBJ databases">
        <authorList>
            <person name="Kurt Z."/>
        </authorList>
    </citation>
    <scope>NUCLEOTIDE SEQUENCE</scope>
</reference>
<evidence type="ECO:0000313" key="5">
    <source>
        <dbReference type="Proteomes" id="UP001642409"/>
    </source>
</evidence>
<feature type="domain" description="EF-hand" evidence="2">
    <location>
        <begin position="39"/>
        <end position="74"/>
    </location>
</feature>
<evidence type="ECO:0000256" key="1">
    <source>
        <dbReference type="ARBA" id="ARBA00022837"/>
    </source>
</evidence>
<dbReference type="PROSITE" id="PS50222">
    <property type="entry name" value="EF_HAND_2"/>
    <property type="match status" value="2"/>
</dbReference>
<evidence type="ECO:0000313" key="4">
    <source>
        <dbReference type="EMBL" id="CAL5992598.1"/>
    </source>
</evidence>
<sequence length="147" mass="17379">MKQDIENYRSIFCAIDKDSDGKISPLELQDALQTLEVDIQIDTIAGMIDLVDRDHDGHLNLKEFIHFLYICENGRIDDYKSILFLASDDNYSMLINKQRFQYIMQKINLTMDDEEVLQTFKQYADKDDDNMSYDVFLEIVDEMERNK</sequence>
<dbReference type="GO" id="GO:0005509">
    <property type="term" value="F:calcium ion binding"/>
    <property type="evidence" value="ECO:0007669"/>
    <property type="project" value="InterPro"/>
</dbReference>
<dbReference type="Gene3D" id="1.10.238.10">
    <property type="entry name" value="EF-hand"/>
    <property type="match status" value="2"/>
</dbReference>
<dbReference type="EMBL" id="CAXDID020000029">
    <property type="protein sequence ID" value="CAL5992598.1"/>
    <property type="molecule type" value="Genomic_DNA"/>
</dbReference>
<gene>
    <name evidence="4" type="ORF">HINF_LOCUS12656</name>
    <name evidence="3" type="ORF">HINF_LOCUS17187</name>
</gene>
<dbReference type="SUPFAM" id="SSF47473">
    <property type="entry name" value="EF-hand"/>
    <property type="match status" value="1"/>
</dbReference>
<dbReference type="PROSITE" id="PS00018">
    <property type="entry name" value="EF_HAND_1"/>
    <property type="match status" value="2"/>
</dbReference>
<accession>A0AA86NZG4</accession>
<proteinExistence type="predicted"/>
<dbReference type="SMART" id="SM00054">
    <property type="entry name" value="EFh"/>
    <property type="match status" value="2"/>
</dbReference>
<feature type="domain" description="EF-hand" evidence="2">
    <location>
        <begin position="3"/>
        <end position="38"/>
    </location>
</feature>
<keyword evidence="1" id="KW-0106">Calcium</keyword>
<dbReference type="AlphaFoldDB" id="A0AA86NZG4"/>
<comment type="caution">
    <text evidence="3">The sequence shown here is derived from an EMBL/GenBank/DDBJ whole genome shotgun (WGS) entry which is preliminary data.</text>
</comment>
<dbReference type="InterPro" id="IPR011992">
    <property type="entry name" value="EF-hand-dom_pair"/>
</dbReference>
<dbReference type="Proteomes" id="UP001642409">
    <property type="component" value="Unassembled WGS sequence"/>
</dbReference>
<evidence type="ECO:0000313" key="3">
    <source>
        <dbReference type="EMBL" id="CAI9929542.1"/>
    </source>
</evidence>